<organism evidence="2 3">
    <name type="scientific">Iris pallida</name>
    <name type="common">Sweet iris</name>
    <dbReference type="NCBI Taxonomy" id="29817"/>
    <lineage>
        <taxon>Eukaryota</taxon>
        <taxon>Viridiplantae</taxon>
        <taxon>Streptophyta</taxon>
        <taxon>Embryophyta</taxon>
        <taxon>Tracheophyta</taxon>
        <taxon>Spermatophyta</taxon>
        <taxon>Magnoliopsida</taxon>
        <taxon>Liliopsida</taxon>
        <taxon>Asparagales</taxon>
        <taxon>Iridaceae</taxon>
        <taxon>Iridoideae</taxon>
        <taxon>Irideae</taxon>
        <taxon>Iris</taxon>
    </lineage>
</organism>
<evidence type="ECO:0000256" key="1">
    <source>
        <dbReference type="SAM" id="MobiDB-lite"/>
    </source>
</evidence>
<proteinExistence type="predicted"/>
<reference evidence="2" key="2">
    <citation type="submission" date="2023-04" db="EMBL/GenBank/DDBJ databases">
        <authorList>
            <person name="Bruccoleri R.E."/>
            <person name="Oakeley E.J."/>
            <person name="Faust A.-M."/>
            <person name="Dessus-Babus S."/>
            <person name="Altorfer M."/>
            <person name="Burckhardt D."/>
            <person name="Oertli M."/>
            <person name="Naumann U."/>
            <person name="Petersen F."/>
            <person name="Wong J."/>
        </authorList>
    </citation>
    <scope>NUCLEOTIDE SEQUENCE</scope>
    <source>
        <strain evidence="2">GSM-AAB239-AS_SAM_17_03QT</strain>
        <tissue evidence="2">Leaf</tissue>
    </source>
</reference>
<feature type="region of interest" description="Disordered" evidence="1">
    <location>
        <begin position="32"/>
        <end position="65"/>
    </location>
</feature>
<feature type="region of interest" description="Disordered" evidence="1">
    <location>
        <begin position="250"/>
        <end position="270"/>
    </location>
</feature>
<feature type="region of interest" description="Disordered" evidence="1">
    <location>
        <begin position="338"/>
        <end position="382"/>
    </location>
</feature>
<evidence type="ECO:0000313" key="3">
    <source>
        <dbReference type="Proteomes" id="UP001140949"/>
    </source>
</evidence>
<feature type="region of interest" description="Disordered" evidence="1">
    <location>
        <begin position="121"/>
        <end position="238"/>
    </location>
</feature>
<dbReference type="Proteomes" id="UP001140949">
    <property type="component" value="Unassembled WGS sequence"/>
</dbReference>
<feature type="compositionally biased region" description="Pro residues" evidence="1">
    <location>
        <begin position="257"/>
        <end position="266"/>
    </location>
</feature>
<feature type="compositionally biased region" description="Low complexity" evidence="1">
    <location>
        <begin position="185"/>
        <end position="197"/>
    </location>
</feature>
<name>A0AAX6ENG0_IRIPA</name>
<sequence>MCWCFPNTVPFPIESKKMELYMEVDQATREWRRKKHTQHDHELRNKPISQLVPEHSQEEDRQHGRLRQTTATTDQFELHQVQVHSHTAPYEPPFRLHFNFLFVVGVGRQRHRLLLPGEPLQPLGLPADPPRAQHHPGQARPRRDPARHHPAPPHHLQLPPRDPPRRPRRGQALLRHSRGGRVAERALGGAQARGGAPQAPPRLQPQPRLRPDLPPPRRRLPPPPGPAGAVHGVQARRGVPLRRRLRAEADAEGLRAPPAPPLPPQVPQGLRRARPVAGEPLVDPGRHQRRVGPLHLQGLQVPHQPQESQGLLRLQGLLRPQRKGEGPVDRRLRRARLQHRHRAGAAEEGDDTHRARHRGRQRDVRGAHEGARERDDSDEHDELRRAVQQLHRVEGAGADARQHRAPAALLRQHARHRALDARAQQLGAGRRARVRAVRHLPGPAAGGHILARPLLLRRGAAQRDVRAHVRRDRLQEAQVERREEARQGGRDERVVPLGSAREAHELSETLTTERVCVCVICVSQ</sequence>
<reference evidence="2" key="1">
    <citation type="journal article" date="2023" name="GigaByte">
        <title>Genome assembly of the bearded iris, Iris pallida Lam.</title>
        <authorList>
            <person name="Bruccoleri R.E."/>
            <person name="Oakeley E.J."/>
            <person name="Faust A.M.E."/>
            <person name="Altorfer M."/>
            <person name="Dessus-Babus S."/>
            <person name="Burckhardt D."/>
            <person name="Oertli M."/>
            <person name="Naumann U."/>
            <person name="Petersen F."/>
            <person name="Wong J."/>
        </authorList>
    </citation>
    <scope>NUCLEOTIDE SEQUENCE</scope>
    <source>
        <strain evidence="2">GSM-AAB239-AS_SAM_17_03QT</strain>
    </source>
</reference>
<evidence type="ECO:0000313" key="2">
    <source>
        <dbReference type="EMBL" id="KAJ6805604.1"/>
    </source>
</evidence>
<keyword evidence="3" id="KW-1185">Reference proteome</keyword>
<protein>
    <submittedName>
        <fullName evidence="2">Uncharacterized protein</fullName>
    </submittedName>
</protein>
<feature type="compositionally biased region" description="Basic and acidic residues" evidence="1">
    <location>
        <begin position="361"/>
        <end position="382"/>
    </location>
</feature>
<gene>
    <name evidence="2" type="ORF">M6B38_179970</name>
</gene>
<comment type="caution">
    <text evidence="2">The sequence shown here is derived from an EMBL/GenBank/DDBJ whole genome shotgun (WGS) entry which is preliminary data.</text>
</comment>
<dbReference type="AlphaFoldDB" id="A0AAX6ENG0"/>
<dbReference type="EMBL" id="JANAVB010035417">
    <property type="protein sequence ID" value="KAJ6805604.1"/>
    <property type="molecule type" value="Genomic_DNA"/>
</dbReference>
<accession>A0AAX6ENG0</accession>